<name>A0A699VBG4_TANCI</name>
<dbReference type="GO" id="GO:0046076">
    <property type="term" value="P:dTTP catabolic process"/>
    <property type="evidence" value="ECO:0007669"/>
    <property type="project" value="TreeGrafter"/>
</dbReference>
<dbReference type="Pfam" id="PF03819">
    <property type="entry name" value="MazG"/>
    <property type="match status" value="1"/>
</dbReference>
<dbReference type="InterPro" id="IPR011551">
    <property type="entry name" value="NTP_PyrPHydrolase_MazG"/>
</dbReference>
<dbReference type="EMBL" id="BKCJ011409886">
    <property type="protein sequence ID" value="GFD31028.1"/>
    <property type="molecule type" value="Genomic_DNA"/>
</dbReference>
<feature type="non-terminal residue" evidence="2">
    <location>
        <position position="1"/>
    </location>
</feature>
<dbReference type="Gene3D" id="1.10.287.1080">
    <property type="entry name" value="MazG-like"/>
    <property type="match status" value="2"/>
</dbReference>
<accession>A0A699VBG4</accession>
<organism evidence="2">
    <name type="scientific">Tanacetum cinerariifolium</name>
    <name type="common">Dalmatian daisy</name>
    <name type="synonym">Chrysanthemum cinerariifolium</name>
    <dbReference type="NCBI Taxonomy" id="118510"/>
    <lineage>
        <taxon>Eukaryota</taxon>
        <taxon>Viridiplantae</taxon>
        <taxon>Streptophyta</taxon>
        <taxon>Embryophyta</taxon>
        <taxon>Tracheophyta</taxon>
        <taxon>Spermatophyta</taxon>
        <taxon>Magnoliopsida</taxon>
        <taxon>eudicotyledons</taxon>
        <taxon>Gunneridae</taxon>
        <taxon>Pentapetalae</taxon>
        <taxon>asterids</taxon>
        <taxon>campanulids</taxon>
        <taxon>Asterales</taxon>
        <taxon>Asteraceae</taxon>
        <taxon>Asteroideae</taxon>
        <taxon>Anthemideae</taxon>
        <taxon>Anthemidinae</taxon>
        <taxon>Tanacetum</taxon>
    </lineage>
</organism>
<proteinExistence type="predicted"/>
<dbReference type="GO" id="GO:0006203">
    <property type="term" value="P:dGTP catabolic process"/>
    <property type="evidence" value="ECO:0007669"/>
    <property type="project" value="TreeGrafter"/>
</dbReference>
<evidence type="ECO:0000313" key="2">
    <source>
        <dbReference type="EMBL" id="GFD31028.1"/>
    </source>
</evidence>
<feature type="domain" description="NTP pyrophosphohydrolase MazG-like" evidence="1">
    <location>
        <begin position="1"/>
        <end position="32"/>
    </location>
</feature>
<dbReference type="AlphaFoldDB" id="A0A699VBG4"/>
<dbReference type="GO" id="GO:0046061">
    <property type="term" value="P:dATP catabolic process"/>
    <property type="evidence" value="ECO:0007669"/>
    <property type="project" value="TreeGrafter"/>
</dbReference>
<dbReference type="GO" id="GO:0046052">
    <property type="term" value="P:UTP catabolic process"/>
    <property type="evidence" value="ECO:0007669"/>
    <property type="project" value="TreeGrafter"/>
</dbReference>
<dbReference type="GO" id="GO:0047429">
    <property type="term" value="F:nucleoside triphosphate diphosphatase activity"/>
    <property type="evidence" value="ECO:0007669"/>
    <property type="project" value="TreeGrafter"/>
</dbReference>
<sequence>FYARIAAEQGAFDIADALNAQCDKLIYRHPHIYGDVQADDEDAVKRNWEQLKLKEKGNTGGVLGGVPTSLPALVKAMRIQEKAREALERTNRKFIGRFQYLEAAAARAGKPLASLTLAQMDEYWEEAKKRVSLLP</sequence>
<protein>
    <recommendedName>
        <fullName evidence="1">NTP pyrophosphohydrolase MazG-like domain-containing protein</fullName>
    </recommendedName>
</protein>
<dbReference type="InterPro" id="IPR004518">
    <property type="entry name" value="MazG-like_dom"/>
</dbReference>
<reference evidence="2" key="1">
    <citation type="journal article" date="2019" name="Sci. Rep.">
        <title>Draft genome of Tanacetum cinerariifolium, the natural source of mosquito coil.</title>
        <authorList>
            <person name="Yamashiro T."/>
            <person name="Shiraishi A."/>
            <person name="Satake H."/>
            <person name="Nakayama K."/>
        </authorList>
    </citation>
    <scope>NUCLEOTIDE SEQUENCE</scope>
</reference>
<evidence type="ECO:0000259" key="1">
    <source>
        <dbReference type="Pfam" id="PF03819"/>
    </source>
</evidence>
<dbReference type="PANTHER" id="PTHR30522:SF0">
    <property type="entry name" value="NUCLEOSIDE TRIPHOSPHATE PYROPHOSPHOHYDROLASE"/>
    <property type="match status" value="1"/>
</dbReference>
<comment type="caution">
    <text evidence="2">The sequence shown here is derived from an EMBL/GenBank/DDBJ whole genome shotgun (WGS) entry which is preliminary data.</text>
</comment>
<dbReference type="GO" id="GO:0046047">
    <property type="term" value="P:TTP catabolic process"/>
    <property type="evidence" value="ECO:0007669"/>
    <property type="project" value="TreeGrafter"/>
</dbReference>
<dbReference type="GO" id="GO:0046081">
    <property type="term" value="P:dUTP catabolic process"/>
    <property type="evidence" value="ECO:0007669"/>
    <property type="project" value="TreeGrafter"/>
</dbReference>
<gene>
    <name evidence="2" type="ORF">Tci_902997</name>
</gene>
<dbReference type="PANTHER" id="PTHR30522">
    <property type="entry name" value="NUCLEOSIDE TRIPHOSPHATE PYROPHOSPHOHYDROLASE"/>
    <property type="match status" value="1"/>
</dbReference>